<feature type="transmembrane region" description="Helical" evidence="6">
    <location>
        <begin position="56"/>
        <end position="74"/>
    </location>
</feature>
<keyword evidence="4 6" id="KW-1133">Transmembrane helix</keyword>
<feature type="transmembrane region" description="Helical" evidence="6">
    <location>
        <begin position="86"/>
        <end position="105"/>
    </location>
</feature>
<reference evidence="8 9" key="1">
    <citation type="submission" date="2023-07" db="EMBL/GenBank/DDBJ databases">
        <title>Genomic Encyclopedia of Type Strains, Phase IV (KMG-IV): sequencing the most valuable type-strain genomes for metagenomic binning, comparative biology and taxonomic classification.</title>
        <authorList>
            <person name="Goeker M."/>
        </authorList>
    </citation>
    <scope>NUCLEOTIDE SEQUENCE [LARGE SCALE GENOMIC DNA]</scope>
    <source>
        <strain evidence="8 9">DSM 17740</strain>
    </source>
</reference>
<dbReference type="Gene3D" id="1.20.1720.10">
    <property type="entry name" value="Multidrug resistance protein D"/>
    <property type="match status" value="1"/>
</dbReference>
<comment type="subcellular location">
    <subcellularLocation>
        <location evidence="1">Cell membrane</location>
        <topology evidence="1">Multi-pass membrane protein</topology>
    </subcellularLocation>
</comment>
<dbReference type="InterPro" id="IPR011701">
    <property type="entry name" value="MFS"/>
</dbReference>
<feature type="transmembrane region" description="Helical" evidence="6">
    <location>
        <begin position="20"/>
        <end position="44"/>
    </location>
</feature>
<evidence type="ECO:0000313" key="9">
    <source>
        <dbReference type="Proteomes" id="UP001232445"/>
    </source>
</evidence>
<feature type="transmembrane region" description="Helical" evidence="6">
    <location>
        <begin position="292"/>
        <end position="315"/>
    </location>
</feature>
<protein>
    <submittedName>
        <fullName evidence="8">DHA2 family metal-tetracycline-proton antiporter-like MFS transporter</fullName>
    </submittedName>
</protein>
<accession>A0ABU0CX32</accession>
<evidence type="ECO:0000256" key="4">
    <source>
        <dbReference type="ARBA" id="ARBA00022989"/>
    </source>
</evidence>
<feature type="transmembrane region" description="Helical" evidence="6">
    <location>
        <begin position="201"/>
        <end position="222"/>
    </location>
</feature>
<dbReference type="SUPFAM" id="SSF103473">
    <property type="entry name" value="MFS general substrate transporter"/>
    <property type="match status" value="1"/>
</dbReference>
<feature type="transmembrane region" description="Helical" evidence="6">
    <location>
        <begin position="111"/>
        <end position="132"/>
    </location>
</feature>
<name>A0ABU0CX32_9BACI</name>
<keyword evidence="9" id="KW-1185">Reference proteome</keyword>
<evidence type="ECO:0000256" key="1">
    <source>
        <dbReference type="ARBA" id="ARBA00004651"/>
    </source>
</evidence>
<proteinExistence type="predicted"/>
<dbReference type="Gene3D" id="1.20.1250.20">
    <property type="entry name" value="MFS general substrate transporter like domains"/>
    <property type="match status" value="1"/>
</dbReference>
<feature type="transmembrane region" description="Helical" evidence="6">
    <location>
        <begin position="260"/>
        <end position="286"/>
    </location>
</feature>
<feature type="transmembrane region" description="Helical" evidence="6">
    <location>
        <begin position="144"/>
        <end position="163"/>
    </location>
</feature>
<dbReference type="Proteomes" id="UP001232445">
    <property type="component" value="Unassembled WGS sequence"/>
</dbReference>
<dbReference type="RefSeq" id="WP_307342885.1">
    <property type="nucleotide sequence ID" value="NZ_JAUSUQ010000018.1"/>
</dbReference>
<evidence type="ECO:0000256" key="5">
    <source>
        <dbReference type="ARBA" id="ARBA00023136"/>
    </source>
</evidence>
<feature type="domain" description="Major facilitator superfamily (MFS) profile" evidence="7">
    <location>
        <begin position="20"/>
        <end position="459"/>
    </location>
</feature>
<feature type="transmembrane region" description="Helical" evidence="6">
    <location>
        <begin position="431"/>
        <end position="454"/>
    </location>
</feature>
<gene>
    <name evidence="8" type="ORF">J2S00_003577</name>
</gene>
<feature type="transmembrane region" description="Helical" evidence="6">
    <location>
        <begin position="384"/>
        <end position="404"/>
    </location>
</feature>
<dbReference type="PRINTS" id="PR01036">
    <property type="entry name" value="TCRTETB"/>
</dbReference>
<organism evidence="8 9">
    <name type="scientific">Caldalkalibacillus uzonensis</name>
    <dbReference type="NCBI Taxonomy" id="353224"/>
    <lineage>
        <taxon>Bacteria</taxon>
        <taxon>Bacillati</taxon>
        <taxon>Bacillota</taxon>
        <taxon>Bacilli</taxon>
        <taxon>Bacillales</taxon>
        <taxon>Bacillaceae</taxon>
        <taxon>Caldalkalibacillus</taxon>
    </lineage>
</organism>
<dbReference type="InterPro" id="IPR036259">
    <property type="entry name" value="MFS_trans_sf"/>
</dbReference>
<keyword evidence="3 6" id="KW-0812">Transmembrane</keyword>
<feature type="transmembrane region" description="Helical" evidence="6">
    <location>
        <begin position="169"/>
        <end position="189"/>
    </location>
</feature>
<feature type="transmembrane region" description="Helical" evidence="6">
    <location>
        <begin position="327"/>
        <end position="348"/>
    </location>
</feature>
<keyword evidence="5 6" id="KW-0472">Membrane</keyword>
<dbReference type="EMBL" id="JAUSUQ010000018">
    <property type="protein sequence ID" value="MDQ0340737.1"/>
    <property type="molecule type" value="Genomic_DNA"/>
</dbReference>
<evidence type="ECO:0000313" key="8">
    <source>
        <dbReference type="EMBL" id="MDQ0340737.1"/>
    </source>
</evidence>
<dbReference type="PANTHER" id="PTHR42718:SF9">
    <property type="entry name" value="MAJOR FACILITATOR SUPERFAMILY MULTIDRUG TRANSPORTER MFSC"/>
    <property type="match status" value="1"/>
</dbReference>
<evidence type="ECO:0000256" key="2">
    <source>
        <dbReference type="ARBA" id="ARBA00022448"/>
    </source>
</evidence>
<feature type="transmembrane region" description="Helical" evidence="6">
    <location>
        <begin position="228"/>
        <end position="248"/>
    </location>
</feature>
<dbReference type="PROSITE" id="PS50850">
    <property type="entry name" value="MFS"/>
    <property type="match status" value="1"/>
</dbReference>
<dbReference type="Pfam" id="PF07690">
    <property type="entry name" value="MFS_1"/>
    <property type="match status" value="1"/>
</dbReference>
<comment type="caution">
    <text evidence="8">The sequence shown here is derived from an EMBL/GenBank/DDBJ whole genome shotgun (WGS) entry which is preliminary data.</text>
</comment>
<evidence type="ECO:0000256" key="3">
    <source>
        <dbReference type="ARBA" id="ARBA00022692"/>
    </source>
</evidence>
<sequence length="475" mass="52309">MEKMSNQLQPEQGLANEGLVYRALQFNVLITVMNTTMFNVAIPAISMDFMLSPSEASWVVMSYSVMFALGTVTYGRLADQFELKKLITIGLSLLGLGSVLGVLAPSFGVLIVARLIQAAGASAIPGLGMVLTARHIPLERRGRALGKIAAASSLGFGLGPVLGGFVSQFFGWASLFFITLLGMMMLPVYRAQLPDEVRRRGHFDVAGMGLLALAVIGMLVWISTGNDWFLFGLISLVLFWIHIGRVQTPFISRQLLTSRGYVPLVVLSFLVFFQYFAILFMVPLLLADIYQLPTMGIGFVIFPGAFCSALASFLIGRWFDQASPIPFFTGGIGLLMMALILFSCLGYFSFWLVMAFYLLAAIGFTIMTTGIPREVSIALDSRQIGAGIGFLQLCQFFGGAFGVASTGRLLEYNTQPHVIFNLWWEGPHVEYGHTFALMVTISFFALGVYLLHLYGQFRKQNQDKDEEQEDLQLTK</sequence>
<dbReference type="InterPro" id="IPR020846">
    <property type="entry name" value="MFS_dom"/>
</dbReference>
<feature type="transmembrane region" description="Helical" evidence="6">
    <location>
        <begin position="354"/>
        <end position="372"/>
    </location>
</feature>
<dbReference type="PANTHER" id="PTHR42718">
    <property type="entry name" value="MAJOR FACILITATOR SUPERFAMILY MULTIDRUG TRANSPORTER MFSC"/>
    <property type="match status" value="1"/>
</dbReference>
<keyword evidence="2" id="KW-0813">Transport</keyword>
<dbReference type="CDD" id="cd17321">
    <property type="entry name" value="MFS_MMR_MDR_like"/>
    <property type="match status" value="1"/>
</dbReference>
<evidence type="ECO:0000259" key="7">
    <source>
        <dbReference type="PROSITE" id="PS50850"/>
    </source>
</evidence>
<evidence type="ECO:0000256" key="6">
    <source>
        <dbReference type="SAM" id="Phobius"/>
    </source>
</evidence>